<evidence type="ECO:0000313" key="2">
    <source>
        <dbReference type="Proteomes" id="UP000663874"/>
    </source>
</evidence>
<dbReference type="EMBL" id="CAJOBE010001511">
    <property type="protein sequence ID" value="CAF3750695.1"/>
    <property type="molecule type" value="Genomic_DNA"/>
</dbReference>
<accession>A0A818Y7K3</accession>
<protein>
    <recommendedName>
        <fullName evidence="3">Ubiquitin-conjugating enzyme E2C-binding protein</fullName>
    </recommendedName>
</protein>
<evidence type="ECO:0000313" key="1">
    <source>
        <dbReference type="EMBL" id="CAF3750695.1"/>
    </source>
</evidence>
<evidence type="ECO:0008006" key="3">
    <source>
        <dbReference type="Google" id="ProtNLM"/>
    </source>
</evidence>
<sequence length="351" mass="40753">LKMIQFHIDILQNLQQAIFIFNIPRSADCSIQTEQCVIEDEEQHWQTIIHFNNLIIDVNKGTEVVSPVTTTNATRDGQIHRTFKFPFLRLPVITDNKNYDLNNITCAKCQSPLKIIAENQTYKIVQQQNANVDDINEVMYCHRFCEAHQHDHKHHHHQYQLPVPLDLHSELIVLETIEYFIIAKEYSSSDLIHNELVQCNHCSSCLGSFDTQKNLVSFNKCSLLPFSNDYLSTCFRHCEPGRYIIKVPKSNDSIFLVWILPNQILSGNAIIDSSKNSTQLDFYRMRKVLFTHVTSSDNQIFNEWKRDFSVTTLLVNHFCLDHLSIAFKQAIEKFPNTFNSKEPFQSVTISC</sequence>
<dbReference type="AlphaFoldDB" id="A0A818Y7K3"/>
<gene>
    <name evidence="1" type="ORF">FNK824_LOCUS12228</name>
</gene>
<name>A0A818Y7K3_9BILA</name>
<proteinExistence type="predicted"/>
<dbReference type="Proteomes" id="UP000663874">
    <property type="component" value="Unassembled WGS sequence"/>
</dbReference>
<reference evidence="1" key="1">
    <citation type="submission" date="2021-02" db="EMBL/GenBank/DDBJ databases">
        <authorList>
            <person name="Nowell W R."/>
        </authorList>
    </citation>
    <scope>NUCLEOTIDE SEQUENCE</scope>
</reference>
<organism evidence="1 2">
    <name type="scientific">Rotaria sordida</name>
    <dbReference type="NCBI Taxonomy" id="392033"/>
    <lineage>
        <taxon>Eukaryota</taxon>
        <taxon>Metazoa</taxon>
        <taxon>Spiralia</taxon>
        <taxon>Gnathifera</taxon>
        <taxon>Rotifera</taxon>
        <taxon>Eurotatoria</taxon>
        <taxon>Bdelloidea</taxon>
        <taxon>Philodinida</taxon>
        <taxon>Philodinidae</taxon>
        <taxon>Rotaria</taxon>
    </lineage>
</organism>
<feature type="non-terminal residue" evidence="1">
    <location>
        <position position="1"/>
    </location>
</feature>
<comment type="caution">
    <text evidence="1">The sequence shown here is derived from an EMBL/GenBank/DDBJ whole genome shotgun (WGS) entry which is preliminary data.</text>
</comment>